<keyword evidence="2" id="KW-1185">Reference proteome</keyword>
<dbReference type="KEGG" id="suln:FJR47_00855"/>
<dbReference type="EMBL" id="CP041166">
    <property type="protein sequence ID" value="QFR42537.1"/>
    <property type="molecule type" value="Genomic_DNA"/>
</dbReference>
<proteinExistence type="predicted"/>
<dbReference type="AlphaFoldDB" id="A0AAJ4A266"/>
<reference evidence="2" key="1">
    <citation type="submission" date="2019-06" db="EMBL/GenBank/DDBJ databases">
        <title>Sulfurimonas gotlandica sp. nov., a chemoautotrophic and psychrotolerant epsilonproteobacterium isolated from a pelagic redoxcline, and an emended description of the genus Sulfurimonas.</title>
        <authorList>
            <person name="Wang S."/>
            <person name="Jiang L."/>
            <person name="Shao Z."/>
        </authorList>
    </citation>
    <scope>NUCLEOTIDE SEQUENCE [LARGE SCALE GENOMIC DNA]</scope>
    <source>
        <strain evidence="2">1-1N</strain>
    </source>
</reference>
<protein>
    <submittedName>
        <fullName evidence="1">Uncharacterized protein</fullName>
    </submittedName>
</protein>
<evidence type="ECO:0000313" key="1">
    <source>
        <dbReference type="EMBL" id="QFR42537.1"/>
    </source>
</evidence>
<dbReference type="RefSeq" id="WP_152298608.1">
    <property type="nucleotide sequence ID" value="NZ_CP041166.1"/>
</dbReference>
<dbReference type="Proteomes" id="UP000326061">
    <property type="component" value="Chromosome"/>
</dbReference>
<organism evidence="1 2">
    <name type="scientific">Sulfurimonas xiamenensis</name>
    <dbReference type="NCBI Taxonomy" id="2590021"/>
    <lineage>
        <taxon>Bacteria</taxon>
        <taxon>Pseudomonadati</taxon>
        <taxon>Campylobacterota</taxon>
        <taxon>Epsilonproteobacteria</taxon>
        <taxon>Campylobacterales</taxon>
        <taxon>Sulfurimonadaceae</taxon>
        <taxon>Sulfurimonas</taxon>
    </lineage>
</organism>
<name>A0AAJ4A266_9BACT</name>
<evidence type="ECO:0000313" key="2">
    <source>
        <dbReference type="Proteomes" id="UP000326061"/>
    </source>
</evidence>
<sequence>MKKQIKDMDLKELGGLICDALIAKDIHVVLSGGSCVEIYSRGEYTSWDLDLINQYNEQFKKIHAVMKELGFKEHNKYFVHDDTKFFIEFPSGPLGVGDAPVENIAEIDTEAGVLRLLTPTDCIKDRLAAYYHWDDEQSLQQAIWVAQQNEYDLQSIKEWSIKEGSEAKYTIFENSLKHRDK</sequence>
<gene>
    <name evidence="1" type="ORF">FJR47_00855</name>
</gene>
<accession>A0AAJ4A266</accession>